<reference evidence="7" key="1">
    <citation type="journal article" date="2019" name="Int. J. Syst. Evol. Microbiol.">
        <title>The Global Catalogue of Microorganisms (GCM) 10K type strain sequencing project: providing services to taxonomists for standard genome sequencing and annotation.</title>
        <authorList>
            <consortium name="The Broad Institute Genomics Platform"/>
            <consortium name="The Broad Institute Genome Sequencing Center for Infectious Disease"/>
            <person name="Wu L."/>
            <person name="Ma J."/>
        </authorList>
    </citation>
    <scope>NUCLEOTIDE SEQUENCE [LARGE SCALE GENOMIC DNA]</scope>
    <source>
        <strain evidence="7">DFY28</strain>
    </source>
</reference>
<keyword evidence="4 5" id="KW-0472">Membrane</keyword>
<proteinExistence type="predicted"/>
<dbReference type="InterPro" id="IPR001129">
    <property type="entry name" value="Membr-assoc_MAPEG"/>
</dbReference>
<dbReference type="PANTHER" id="PTHR35371">
    <property type="entry name" value="INNER MEMBRANE PROTEIN"/>
    <property type="match status" value="1"/>
</dbReference>
<evidence type="ECO:0000256" key="1">
    <source>
        <dbReference type="ARBA" id="ARBA00004370"/>
    </source>
</evidence>
<feature type="transmembrane region" description="Helical" evidence="5">
    <location>
        <begin position="110"/>
        <end position="128"/>
    </location>
</feature>
<accession>A0ABW4N7L1</accession>
<evidence type="ECO:0000256" key="5">
    <source>
        <dbReference type="SAM" id="Phobius"/>
    </source>
</evidence>
<gene>
    <name evidence="6" type="ORF">ACFSC0_17800</name>
</gene>
<dbReference type="Proteomes" id="UP001597237">
    <property type="component" value="Unassembled WGS sequence"/>
</dbReference>
<feature type="transmembrane region" description="Helical" evidence="5">
    <location>
        <begin position="59"/>
        <end position="76"/>
    </location>
</feature>
<dbReference type="EMBL" id="JBHUEY010000006">
    <property type="protein sequence ID" value="MFD1785260.1"/>
    <property type="molecule type" value="Genomic_DNA"/>
</dbReference>
<evidence type="ECO:0000256" key="2">
    <source>
        <dbReference type="ARBA" id="ARBA00022692"/>
    </source>
</evidence>
<dbReference type="Pfam" id="PF01124">
    <property type="entry name" value="MAPEG"/>
    <property type="match status" value="1"/>
</dbReference>
<feature type="transmembrane region" description="Helical" evidence="5">
    <location>
        <begin position="6"/>
        <end position="26"/>
    </location>
</feature>
<dbReference type="RefSeq" id="WP_377282212.1">
    <property type="nucleotide sequence ID" value="NZ_JBHRSI010000005.1"/>
</dbReference>
<keyword evidence="2 5" id="KW-0812">Transmembrane</keyword>
<dbReference type="PANTHER" id="PTHR35371:SF1">
    <property type="entry name" value="BLR7753 PROTEIN"/>
    <property type="match status" value="1"/>
</dbReference>
<dbReference type="SUPFAM" id="SSF161084">
    <property type="entry name" value="MAPEG domain-like"/>
    <property type="match status" value="1"/>
</dbReference>
<comment type="caution">
    <text evidence="6">The sequence shown here is derived from an EMBL/GenBank/DDBJ whole genome shotgun (WGS) entry which is preliminary data.</text>
</comment>
<organism evidence="6 7">
    <name type="scientific">Phenylobacterium terrae</name>
    <dbReference type="NCBI Taxonomy" id="2665495"/>
    <lineage>
        <taxon>Bacteria</taxon>
        <taxon>Pseudomonadati</taxon>
        <taxon>Pseudomonadota</taxon>
        <taxon>Alphaproteobacteria</taxon>
        <taxon>Caulobacterales</taxon>
        <taxon>Caulobacteraceae</taxon>
        <taxon>Phenylobacterium</taxon>
    </lineage>
</organism>
<feature type="transmembrane region" description="Helical" evidence="5">
    <location>
        <begin position="82"/>
        <end position="103"/>
    </location>
</feature>
<evidence type="ECO:0000313" key="7">
    <source>
        <dbReference type="Proteomes" id="UP001597237"/>
    </source>
</evidence>
<dbReference type="Gene3D" id="1.20.120.550">
    <property type="entry name" value="Membrane associated eicosanoid/glutathione metabolism-like domain"/>
    <property type="match status" value="1"/>
</dbReference>
<sequence length="129" mass="13817">MAAELQLLGLAIVVGIVQLVWAAIAARRQQNLAWAAGPRDEPMPITGVAARLDRAFRNFMETFPFFAAAVLAAVAADRLSSLTLWGAGLYVAGRALYVPLYASGIPRVRTLVWAVAMIGLFMVTAALFV</sequence>
<comment type="subcellular location">
    <subcellularLocation>
        <location evidence="1">Membrane</location>
    </subcellularLocation>
</comment>
<keyword evidence="7" id="KW-1185">Reference proteome</keyword>
<name>A0ABW4N7L1_9CAUL</name>
<evidence type="ECO:0000256" key="3">
    <source>
        <dbReference type="ARBA" id="ARBA00022989"/>
    </source>
</evidence>
<dbReference type="InterPro" id="IPR023352">
    <property type="entry name" value="MAPEG-like_dom_sf"/>
</dbReference>
<keyword evidence="3 5" id="KW-1133">Transmembrane helix</keyword>
<evidence type="ECO:0000313" key="6">
    <source>
        <dbReference type="EMBL" id="MFD1785260.1"/>
    </source>
</evidence>
<protein>
    <submittedName>
        <fullName evidence="6">MAPEG family protein</fullName>
    </submittedName>
</protein>
<evidence type="ECO:0000256" key="4">
    <source>
        <dbReference type="ARBA" id="ARBA00023136"/>
    </source>
</evidence>